<protein>
    <submittedName>
        <fullName evidence="7">RNA polymerase, sigma-24 subunit, ECF subfamily</fullName>
    </submittedName>
</protein>
<dbReference type="InterPro" id="IPR036388">
    <property type="entry name" value="WH-like_DNA-bd_sf"/>
</dbReference>
<evidence type="ECO:0000259" key="6">
    <source>
        <dbReference type="Pfam" id="PF08281"/>
    </source>
</evidence>
<keyword evidence="8" id="KW-1185">Reference proteome</keyword>
<dbReference type="PANTHER" id="PTHR43133">
    <property type="entry name" value="RNA POLYMERASE ECF-TYPE SIGMA FACTO"/>
    <property type="match status" value="1"/>
</dbReference>
<dbReference type="STRING" id="697282.Mettu_2320"/>
<feature type="domain" description="RNA polymerase sigma-70 region 2" evidence="5">
    <location>
        <begin position="12"/>
        <end position="76"/>
    </location>
</feature>
<dbReference type="EMBL" id="JH109152">
    <property type="protein sequence ID" value="EGW23467.1"/>
    <property type="molecule type" value="Genomic_DNA"/>
</dbReference>
<evidence type="ECO:0000256" key="3">
    <source>
        <dbReference type="ARBA" id="ARBA00023082"/>
    </source>
</evidence>
<dbReference type="eggNOG" id="COG1595">
    <property type="taxonomic scope" value="Bacteria"/>
</dbReference>
<name>G3IXQ8_METTV</name>
<reference evidence="7 8" key="1">
    <citation type="submission" date="2011-06" db="EMBL/GenBank/DDBJ databases">
        <title>Genomic sequence of Methylobacter tundripaludum SV96.</title>
        <authorList>
            <consortium name="US DOE Joint Genome Institute"/>
            <person name="Lucas S."/>
            <person name="Han J."/>
            <person name="Lapidus A."/>
            <person name="Cheng J.-F."/>
            <person name="Goodwin L."/>
            <person name="Pitluck S."/>
            <person name="Held B."/>
            <person name="Detter J.C."/>
            <person name="Han C."/>
            <person name="Tapia R."/>
            <person name="Land M."/>
            <person name="Hauser L."/>
            <person name="Kyrpides N."/>
            <person name="Ivanova N."/>
            <person name="Ovchinnikova G."/>
            <person name="Pagani I."/>
            <person name="Klotz M.G."/>
            <person name="Dispirito A.A."/>
            <person name="Murrell J.C."/>
            <person name="Dunfield P."/>
            <person name="Kalyuzhnaya M.G."/>
            <person name="Svenning M."/>
            <person name="Trotsenko Y.A."/>
            <person name="Stein L.Y."/>
            <person name="Woyke T."/>
        </authorList>
    </citation>
    <scope>NUCLEOTIDE SEQUENCE [LARGE SCALE GENOMIC DNA]</scope>
    <source>
        <strain evidence="8">ATCC BAA-1195 / DSM 17260 / SV96</strain>
    </source>
</reference>
<dbReference type="CDD" id="cd06171">
    <property type="entry name" value="Sigma70_r4"/>
    <property type="match status" value="1"/>
</dbReference>
<dbReference type="HOGENOM" id="CLU_047691_12_5_6"/>
<dbReference type="Gene3D" id="1.10.1740.10">
    <property type="match status" value="1"/>
</dbReference>
<proteinExistence type="inferred from homology"/>
<dbReference type="RefSeq" id="WP_006891683.1">
    <property type="nucleotide sequence ID" value="NZ_JH109152.1"/>
</dbReference>
<evidence type="ECO:0000256" key="4">
    <source>
        <dbReference type="ARBA" id="ARBA00023163"/>
    </source>
</evidence>
<keyword evidence="4" id="KW-0804">Transcription</keyword>
<evidence type="ECO:0000313" key="7">
    <source>
        <dbReference type="EMBL" id="EGW23467.1"/>
    </source>
</evidence>
<keyword evidence="3" id="KW-0731">Sigma factor</keyword>
<dbReference type="InterPro" id="IPR013249">
    <property type="entry name" value="RNA_pol_sigma70_r4_t2"/>
</dbReference>
<keyword evidence="2" id="KW-0805">Transcription regulation</keyword>
<dbReference type="InterPro" id="IPR039425">
    <property type="entry name" value="RNA_pol_sigma-70-like"/>
</dbReference>
<dbReference type="OrthoDB" id="9797134at2"/>
<dbReference type="InterPro" id="IPR007627">
    <property type="entry name" value="RNA_pol_sigma70_r2"/>
</dbReference>
<dbReference type="GO" id="GO:0006352">
    <property type="term" value="P:DNA-templated transcription initiation"/>
    <property type="evidence" value="ECO:0007669"/>
    <property type="project" value="InterPro"/>
</dbReference>
<feature type="domain" description="RNA polymerase sigma factor 70 region 4 type 2" evidence="6">
    <location>
        <begin position="114"/>
        <end position="163"/>
    </location>
</feature>
<accession>G3IXQ8</accession>
<dbReference type="GO" id="GO:0016987">
    <property type="term" value="F:sigma factor activity"/>
    <property type="evidence" value="ECO:0007669"/>
    <property type="project" value="UniProtKB-KW"/>
</dbReference>
<dbReference type="Gene3D" id="1.10.10.10">
    <property type="entry name" value="Winged helix-like DNA-binding domain superfamily/Winged helix DNA-binding domain"/>
    <property type="match status" value="1"/>
</dbReference>
<dbReference type="GO" id="GO:0003677">
    <property type="term" value="F:DNA binding"/>
    <property type="evidence" value="ECO:0007669"/>
    <property type="project" value="InterPro"/>
</dbReference>
<dbReference type="SUPFAM" id="SSF88659">
    <property type="entry name" value="Sigma3 and sigma4 domains of RNA polymerase sigma factors"/>
    <property type="match status" value="1"/>
</dbReference>
<evidence type="ECO:0000259" key="5">
    <source>
        <dbReference type="Pfam" id="PF04542"/>
    </source>
</evidence>
<dbReference type="SUPFAM" id="SSF88946">
    <property type="entry name" value="Sigma2 domain of RNA polymerase sigma factors"/>
    <property type="match status" value="1"/>
</dbReference>
<gene>
    <name evidence="7" type="ORF">Mettu_2320</name>
</gene>
<sequence>MPKSKHDLLNRLFHHHSKELLAFAGWRVGDFAAEDLVQETYLRFLQHPEPASISNPRAYLYKVVANLGFDHHRKENVRGKYTTETDEVEPDDLISPLPGPEALMEGELLLRNCLAALKTLPEVYRHVFFLNRIDGLTHLEIADALKLPQRTVERYCAKALAHCFTHTMRNHG</sequence>
<dbReference type="InterPro" id="IPR014284">
    <property type="entry name" value="RNA_pol_sigma-70_dom"/>
</dbReference>
<dbReference type="AlphaFoldDB" id="G3IXQ8"/>
<evidence type="ECO:0000256" key="2">
    <source>
        <dbReference type="ARBA" id="ARBA00023015"/>
    </source>
</evidence>
<organism evidence="7 8">
    <name type="scientific">Methylobacter tundripaludum (strain ATCC BAA-1195 / DSM 17260 / SV96)</name>
    <dbReference type="NCBI Taxonomy" id="697282"/>
    <lineage>
        <taxon>Bacteria</taxon>
        <taxon>Pseudomonadati</taxon>
        <taxon>Pseudomonadota</taxon>
        <taxon>Gammaproteobacteria</taxon>
        <taxon>Methylococcales</taxon>
        <taxon>Methylococcaceae</taxon>
        <taxon>Methylobacter</taxon>
    </lineage>
</organism>
<dbReference type="PANTHER" id="PTHR43133:SF63">
    <property type="entry name" value="RNA POLYMERASE SIGMA FACTOR FECI-RELATED"/>
    <property type="match status" value="1"/>
</dbReference>
<evidence type="ECO:0000256" key="1">
    <source>
        <dbReference type="ARBA" id="ARBA00010641"/>
    </source>
</evidence>
<dbReference type="InterPro" id="IPR013325">
    <property type="entry name" value="RNA_pol_sigma_r2"/>
</dbReference>
<dbReference type="Pfam" id="PF08281">
    <property type="entry name" value="Sigma70_r4_2"/>
    <property type="match status" value="1"/>
</dbReference>
<comment type="similarity">
    <text evidence="1">Belongs to the sigma-70 factor family. ECF subfamily.</text>
</comment>
<dbReference type="Pfam" id="PF04542">
    <property type="entry name" value="Sigma70_r2"/>
    <property type="match status" value="1"/>
</dbReference>
<dbReference type="NCBIfam" id="TIGR02937">
    <property type="entry name" value="sigma70-ECF"/>
    <property type="match status" value="1"/>
</dbReference>
<dbReference type="InterPro" id="IPR013324">
    <property type="entry name" value="RNA_pol_sigma_r3/r4-like"/>
</dbReference>
<evidence type="ECO:0000313" key="8">
    <source>
        <dbReference type="Proteomes" id="UP000004664"/>
    </source>
</evidence>
<dbReference type="Proteomes" id="UP000004664">
    <property type="component" value="Unassembled WGS sequence"/>
</dbReference>